<dbReference type="SUPFAM" id="SSF52218">
    <property type="entry name" value="Flavoproteins"/>
    <property type="match status" value="1"/>
</dbReference>
<dbReference type="InterPro" id="IPR029039">
    <property type="entry name" value="Flavoprotein-like_sf"/>
</dbReference>
<dbReference type="KEGG" id="cfer:D4Z93_01595"/>
<protein>
    <recommendedName>
        <fullName evidence="3">Flavodoxin family protein</fullName>
    </recommendedName>
</protein>
<proteinExistence type="predicted"/>
<dbReference type="Gene3D" id="3.40.50.360">
    <property type="match status" value="1"/>
</dbReference>
<reference evidence="1 2" key="1">
    <citation type="journal article" date="2019" name="Int. J. Syst. Evol. Microbiol.">
        <title>Clostridium fermenticellae sp. nov., isolated from the mud in a fermentation cellar for the production of the Chinese liquor, baijiu.</title>
        <authorList>
            <person name="Xu P.X."/>
            <person name="Chai L.J."/>
            <person name="Qiu T."/>
            <person name="Zhang X.J."/>
            <person name="Lu Z.M."/>
            <person name="Xiao C."/>
            <person name="Wang S.T."/>
            <person name="Shen C.H."/>
            <person name="Shi J.S."/>
            <person name="Xu Z.H."/>
        </authorList>
    </citation>
    <scope>NUCLEOTIDE SEQUENCE [LARGE SCALE GENOMIC DNA]</scope>
    <source>
        <strain evidence="1 2">JN500901</strain>
    </source>
</reference>
<evidence type="ECO:0008006" key="3">
    <source>
        <dbReference type="Google" id="ProtNLM"/>
    </source>
</evidence>
<gene>
    <name evidence="1" type="ORF">D4Z93_01595</name>
</gene>
<dbReference type="EMBL" id="CP032416">
    <property type="protein sequence ID" value="AYD39304.1"/>
    <property type="molecule type" value="Genomic_DNA"/>
</dbReference>
<dbReference type="Proteomes" id="UP000266301">
    <property type="component" value="Chromosome"/>
</dbReference>
<sequence>MKIALINGSPKFKNSASGYILKELKNLLKNDDNTIYEYCFRKPQLDDKEISELTKCNTLIFAFPLYVDAIPSHLISCFIKLEQIFSELNEKDINVYALVNCGFYEGHQNRIALEIMENWSFKAGLNWKQGIGIGAGGMITATESIPLGHGPKKNLGKALKKISENILKNSPGQNIFITANFPRFLYKFSAEMGWKQLIKKNGLQKKDLFLKR</sequence>
<organism evidence="1 2">
    <name type="scientific">Clostridium fermenticellae</name>
    <dbReference type="NCBI Taxonomy" id="2068654"/>
    <lineage>
        <taxon>Bacteria</taxon>
        <taxon>Bacillati</taxon>
        <taxon>Bacillota</taxon>
        <taxon>Clostridia</taxon>
        <taxon>Eubacteriales</taxon>
        <taxon>Clostridiaceae</taxon>
        <taxon>Clostridium</taxon>
    </lineage>
</organism>
<name>A0A386H0W2_9CLOT</name>
<dbReference type="OrthoDB" id="1026745at2"/>
<keyword evidence="2" id="KW-1185">Reference proteome</keyword>
<evidence type="ECO:0000313" key="2">
    <source>
        <dbReference type="Proteomes" id="UP000266301"/>
    </source>
</evidence>
<dbReference type="RefSeq" id="WP_119970013.1">
    <property type="nucleotide sequence ID" value="NZ_CP032416.1"/>
</dbReference>
<accession>A0A386H0W2</accession>
<evidence type="ECO:0000313" key="1">
    <source>
        <dbReference type="EMBL" id="AYD39304.1"/>
    </source>
</evidence>
<dbReference type="AlphaFoldDB" id="A0A386H0W2"/>